<proteinExistence type="inferred from homology"/>
<dbReference type="InterPro" id="IPR036959">
    <property type="entry name" value="Peptidase_C12_UCH_sf"/>
</dbReference>
<evidence type="ECO:0000313" key="11">
    <source>
        <dbReference type="Proteomes" id="UP000249723"/>
    </source>
</evidence>
<feature type="domain" description="UCH catalytic" evidence="9">
    <location>
        <begin position="8"/>
        <end position="259"/>
    </location>
</feature>
<evidence type="ECO:0000256" key="4">
    <source>
        <dbReference type="ARBA" id="ARBA00022786"/>
    </source>
</evidence>
<evidence type="ECO:0000256" key="5">
    <source>
        <dbReference type="ARBA" id="ARBA00022801"/>
    </source>
</evidence>
<dbReference type="GO" id="GO:0005737">
    <property type="term" value="C:cytoplasm"/>
    <property type="evidence" value="ECO:0007669"/>
    <property type="project" value="TreeGrafter"/>
</dbReference>
<reference evidence="11" key="1">
    <citation type="submission" date="2016-10" db="EMBL/GenBank/DDBJ databases">
        <authorList>
            <person name="Jeantristanb JTB J.-T."/>
            <person name="Ricardo R."/>
        </authorList>
    </citation>
    <scope>NUCLEOTIDE SEQUENCE [LARGE SCALE GENOMIC DNA]</scope>
</reference>
<comment type="similarity">
    <text evidence="2 7 8">Belongs to the peptidase C12 family.</text>
</comment>
<name>A0A2X0LRD8_9BASI</name>
<keyword evidence="11" id="KW-1185">Reference proteome</keyword>
<dbReference type="AlphaFoldDB" id="A0A2X0LRD8"/>
<dbReference type="EMBL" id="FMWP01000087">
    <property type="protein sequence ID" value="SCZ95720.1"/>
    <property type="molecule type" value="Genomic_DNA"/>
</dbReference>
<feature type="site" description="Important for enzyme activity" evidence="7">
    <location>
        <position position="216"/>
    </location>
</feature>
<evidence type="ECO:0000256" key="2">
    <source>
        <dbReference type="ARBA" id="ARBA00009326"/>
    </source>
</evidence>
<dbReference type="GO" id="GO:0016579">
    <property type="term" value="P:protein deubiquitination"/>
    <property type="evidence" value="ECO:0007669"/>
    <property type="project" value="TreeGrafter"/>
</dbReference>
<evidence type="ECO:0000256" key="8">
    <source>
        <dbReference type="RuleBase" id="RU361215"/>
    </source>
</evidence>
<gene>
    <name evidence="10" type="ORF">BZ3500_MVSOF-1268-A1-R1_CHR8-1G09752</name>
</gene>
<evidence type="ECO:0000259" key="9">
    <source>
        <dbReference type="PROSITE" id="PS52048"/>
    </source>
</evidence>
<feature type="active site" description="Proton donor" evidence="7">
    <location>
        <position position="201"/>
    </location>
</feature>
<dbReference type="PROSITE" id="PS52048">
    <property type="entry name" value="UCH_DOMAIN"/>
    <property type="match status" value="1"/>
</dbReference>
<dbReference type="GO" id="GO:0006511">
    <property type="term" value="P:ubiquitin-dependent protein catabolic process"/>
    <property type="evidence" value="ECO:0007669"/>
    <property type="project" value="UniProtKB-UniRule"/>
</dbReference>
<evidence type="ECO:0000256" key="6">
    <source>
        <dbReference type="ARBA" id="ARBA00022807"/>
    </source>
</evidence>
<dbReference type="STRING" id="289078.A0A2X0LRD8"/>
<keyword evidence="4 7" id="KW-0833">Ubl conjugation pathway</keyword>
<accession>A0A2X0LRD8</accession>
<dbReference type="SUPFAM" id="SSF54001">
    <property type="entry name" value="Cysteine proteinases"/>
    <property type="match status" value="1"/>
</dbReference>
<evidence type="ECO:0000256" key="3">
    <source>
        <dbReference type="ARBA" id="ARBA00022670"/>
    </source>
</evidence>
<dbReference type="Gene3D" id="3.40.532.10">
    <property type="entry name" value="Peptidase C12, ubiquitin carboxyl-terminal hydrolase"/>
    <property type="match status" value="1"/>
</dbReference>
<comment type="catalytic activity">
    <reaction evidence="1 7 8">
        <text>Thiol-dependent hydrolysis of ester, thioester, amide, peptide and isopeptide bonds formed by the C-terminal Gly of ubiquitin (a 76-residue protein attached to proteins as an intracellular targeting signal).</text>
        <dbReference type="EC" id="3.4.19.12"/>
    </reaction>
</comment>
<dbReference type="PANTHER" id="PTHR10589:SF17">
    <property type="entry name" value="UBIQUITIN CARBOXYL-TERMINAL HYDROLASE"/>
    <property type="match status" value="1"/>
</dbReference>
<dbReference type="PRINTS" id="PR00707">
    <property type="entry name" value="UBCTHYDRLASE"/>
</dbReference>
<dbReference type="InterPro" id="IPR038765">
    <property type="entry name" value="Papain-like_cys_pep_sf"/>
</dbReference>
<dbReference type="InterPro" id="IPR001578">
    <property type="entry name" value="Peptidase_C12_UCH"/>
</dbReference>
<keyword evidence="5 7" id="KW-0378">Hydrolase</keyword>
<dbReference type="GO" id="GO:0004843">
    <property type="term" value="F:cysteine-type deubiquitinase activity"/>
    <property type="evidence" value="ECO:0007669"/>
    <property type="project" value="UniProtKB-UniRule"/>
</dbReference>
<protein>
    <recommendedName>
        <fullName evidence="8">Ubiquitin carboxyl-terminal hydrolase</fullName>
        <ecNumber evidence="8">3.4.19.12</ecNumber>
    </recommendedName>
</protein>
<dbReference type="InterPro" id="IPR057254">
    <property type="entry name" value="UCH_AS"/>
</dbReference>
<organism evidence="10 11">
    <name type="scientific">Microbotryum saponariae</name>
    <dbReference type="NCBI Taxonomy" id="289078"/>
    <lineage>
        <taxon>Eukaryota</taxon>
        <taxon>Fungi</taxon>
        <taxon>Dikarya</taxon>
        <taxon>Basidiomycota</taxon>
        <taxon>Pucciniomycotina</taxon>
        <taxon>Microbotryomycetes</taxon>
        <taxon>Microbotryales</taxon>
        <taxon>Microbotryaceae</taxon>
        <taxon>Microbotryum</taxon>
    </lineage>
</organism>
<dbReference type="EC" id="3.4.19.12" evidence="8"/>
<evidence type="ECO:0000256" key="7">
    <source>
        <dbReference type="PROSITE-ProRule" id="PRU01393"/>
    </source>
</evidence>
<dbReference type="PROSITE" id="PS00140">
    <property type="entry name" value="UCH_1"/>
    <property type="match status" value="1"/>
</dbReference>
<evidence type="ECO:0000313" key="10">
    <source>
        <dbReference type="EMBL" id="SCZ95720.1"/>
    </source>
</evidence>
<feature type="site" description="Transition state stabilizer" evidence="7">
    <location>
        <position position="98"/>
    </location>
</feature>
<dbReference type="PANTHER" id="PTHR10589">
    <property type="entry name" value="UBIQUITIN CARBOXYL-TERMINAL HYDROLASE"/>
    <property type="match status" value="1"/>
</dbReference>
<keyword evidence="6 7" id="KW-0788">Thiol protease</keyword>
<dbReference type="OrthoDB" id="427186at2759"/>
<dbReference type="Pfam" id="PF01088">
    <property type="entry name" value="Peptidase_C12"/>
    <property type="match status" value="1"/>
</dbReference>
<sequence length="266" mass="29829">MASKERQRWLPLESNPESFNTWSHSASTRPLQDCYGLDAEVLGWVKQPVKVEWRLPSIYSRDPLVPITEAYEKARLEEDARIEEDGVEYVADIVYFKQTIANACGTFGLLHALANAGVPLEPGYLTKLCEQCKDKTPLERAQLLTATDELERVHTETASSGQTAASPSSNLILVYNIILLFLPTTNLPPQTPDLDTQVDLHFRTFVEHKGNLIELDGRRNSPINRGKITMNLLQDTAVTVKEIIELSNSLEFSLILLITLNPTPED</sequence>
<feature type="active site" description="Nucleophile" evidence="7">
    <location>
        <position position="104"/>
    </location>
</feature>
<evidence type="ECO:0000256" key="1">
    <source>
        <dbReference type="ARBA" id="ARBA00000707"/>
    </source>
</evidence>
<dbReference type="Proteomes" id="UP000249723">
    <property type="component" value="Unassembled WGS sequence"/>
</dbReference>
<keyword evidence="3 7" id="KW-0645">Protease</keyword>